<dbReference type="GO" id="GO:0006508">
    <property type="term" value="P:proteolysis"/>
    <property type="evidence" value="ECO:0007669"/>
    <property type="project" value="InterPro"/>
</dbReference>
<evidence type="ECO:0000256" key="4">
    <source>
        <dbReference type="SAM" id="SignalP"/>
    </source>
</evidence>
<keyword evidence="7" id="KW-1185">Reference proteome</keyword>
<evidence type="ECO:0000313" key="6">
    <source>
        <dbReference type="EMBL" id="TMW60619.1"/>
    </source>
</evidence>
<dbReference type="SUPFAM" id="SSF54001">
    <property type="entry name" value="Cysteine proteinases"/>
    <property type="match status" value="1"/>
</dbReference>
<feature type="chain" id="PRO_5035431870" description="Peptidase C1A papain C-terminal domain-containing protein" evidence="4">
    <location>
        <begin position="19"/>
        <end position="499"/>
    </location>
</feature>
<keyword evidence="2" id="KW-0865">Zymogen</keyword>
<proteinExistence type="inferred from homology"/>
<dbReference type="InterPro" id="IPR013128">
    <property type="entry name" value="Peptidase_C1A"/>
</dbReference>
<keyword evidence="3" id="KW-0812">Transmembrane</keyword>
<evidence type="ECO:0000259" key="5">
    <source>
        <dbReference type="SMART" id="SM00645"/>
    </source>
</evidence>
<evidence type="ECO:0000256" key="2">
    <source>
        <dbReference type="ARBA" id="ARBA00023145"/>
    </source>
</evidence>
<dbReference type="EMBL" id="SPLM01000108">
    <property type="protein sequence ID" value="TMW60619.1"/>
    <property type="molecule type" value="Genomic_DNA"/>
</dbReference>
<comment type="caution">
    <text evidence="6">The sequence shown here is derived from an EMBL/GenBank/DDBJ whole genome shotgun (WGS) entry which is preliminary data.</text>
</comment>
<dbReference type="PROSITE" id="PS00139">
    <property type="entry name" value="THIOL_PROTEASE_CYS"/>
    <property type="match status" value="1"/>
</dbReference>
<evidence type="ECO:0000256" key="3">
    <source>
        <dbReference type="SAM" id="Phobius"/>
    </source>
</evidence>
<accession>A0A8K1CCP5</accession>
<dbReference type="InterPro" id="IPR038765">
    <property type="entry name" value="Papain-like_cys_pep_sf"/>
</dbReference>
<keyword evidence="3" id="KW-0472">Membrane</keyword>
<protein>
    <recommendedName>
        <fullName evidence="5">Peptidase C1A papain C-terminal domain-containing protein</fullName>
    </recommendedName>
</protein>
<dbReference type="InterPro" id="IPR039417">
    <property type="entry name" value="Peptidase_C1A_papain-like"/>
</dbReference>
<evidence type="ECO:0000256" key="1">
    <source>
        <dbReference type="ARBA" id="ARBA00008455"/>
    </source>
</evidence>
<dbReference type="PRINTS" id="PR00705">
    <property type="entry name" value="PAPAIN"/>
</dbReference>
<dbReference type="SMART" id="SM00645">
    <property type="entry name" value="Pept_C1"/>
    <property type="match status" value="1"/>
</dbReference>
<dbReference type="PANTHER" id="PTHR12411">
    <property type="entry name" value="CYSTEINE PROTEASE FAMILY C1-RELATED"/>
    <property type="match status" value="1"/>
</dbReference>
<comment type="similarity">
    <text evidence="1">Belongs to the peptidase C1 family.</text>
</comment>
<dbReference type="AlphaFoldDB" id="A0A8K1CCP5"/>
<dbReference type="InterPro" id="IPR000169">
    <property type="entry name" value="Pept_cys_AS"/>
</dbReference>
<dbReference type="Pfam" id="PF00112">
    <property type="entry name" value="Peptidase_C1"/>
    <property type="match status" value="1"/>
</dbReference>
<feature type="transmembrane region" description="Helical" evidence="3">
    <location>
        <begin position="463"/>
        <end position="485"/>
    </location>
</feature>
<sequence>MWLRGAVAAAVMAVTTRALPQYGASLSFGTLSHCEGARACSWVGIDGELVGAEEMMRQLMESEQMDIHRNVEERRRLEEHMHYLEDVHHHAMEKGVRFTYRMGVNSRHLYLDGDRDKDAQQFVHQEYHARVRRRLEAEPERDEQTKRLLESLPASLNWCSLDNPKQKSVCSPIKSQNKCGSCWAFAATDAIETAVAVGSGEDARALSPQQFLDCSTRQMTTTFQYCWASSGVNGAKWLEKEMKWASKNDACDGGMTHAAFADAAQLHLGLMSQLDLPYTETTTEIKLGLTGWKTTTEITEKNETARNASCARSPETAAASISDWSQAVGKDCSQTSDATVLLKTALQNQPISVAINSGETFKDYKGGIYECPDNGDFSDSSKVDHAVVLVGYGNEDSTDYWLLKNSYSSQWGDKGYLKLKMDSKINCGINIFPVIPLGAKAGAANSTVDGGGDKTFVGLSPTMWIAVACVVTIATVVLTAFGVIISNRRRAAMQDAIMH</sequence>
<dbReference type="InterPro" id="IPR000668">
    <property type="entry name" value="Peptidase_C1A_C"/>
</dbReference>
<name>A0A8K1CCP5_PYTOL</name>
<dbReference type="Gene3D" id="3.90.70.10">
    <property type="entry name" value="Cysteine proteinases"/>
    <property type="match status" value="1"/>
</dbReference>
<dbReference type="GO" id="GO:0008234">
    <property type="term" value="F:cysteine-type peptidase activity"/>
    <property type="evidence" value="ECO:0007669"/>
    <property type="project" value="InterPro"/>
</dbReference>
<evidence type="ECO:0000313" key="7">
    <source>
        <dbReference type="Proteomes" id="UP000794436"/>
    </source>
</evidence>
<dbReference type="InterPro" id="IPR025660">
    <property type="entry name" value="Pept_his_AS"/>
</dbReference>
<feature type="signal peptide" evidence="4">
    <location>
        <begin position="1"/>
        <end position="18"/>
    </location>
</feature>
<keyword evidence="4" id="KW-0732">Signal</keyword>
<organism evidence="6 7">
    <name type="scientific">Pythium oligandrum</name>
    <name type="common">Mycoparasitic fungus</name>
    <dbReference type="NCBI Taxonomy" id="41045"/>
    <lineage>
        <taxon>Eukaryota</taxon>
        <taxon>Sar</taxon>
        <taxon>Stramenopiles</taxon>
        <taxon>Oomycota</taxon>
        <taxon>Peronosporomycetes</taxon>
        <taxon>Pythiales</taxon>
        <taxon>Pythiaceae</taxon>
        <taxon>Pythium</taxon>
    </lineage>
</organism>
<keyword evidence="3" id="KW-1133">Transmembrane helix</keyword>
<reference evidence="6" key="1">
    <citation type="submission" date="2019-03" db="EMBL/GenBank/DDBJ databases">
        <title>Long read genome sequence of the mycoparasitic Pythium oligandrum ATCC 38472 isolated from sugarbeet rhizosphere.</title>
        <authorList>
            <person name="Gaulin E."/>
        </authorList>
    </citation>
    <scope>NUCLEOTIDE SEQUENCE</scope>
    <source>
        <strain evidence="6">ATCC 38472_TT</strain>
    </source>
</reference>
<dbReference type="OrthoDB" id="65740at2759"/>
<dbReference type="Proteomes" id="UP000794436">
    <property type="component" value="Unassembled WGS sequence"/>
</dbReference>
<gene>
    <name evidence="6" type="ORF">Poli38472_000661</name>
</gene>
<feature type="domain" description="Peptidase C1A papain C-terminal" evidence="5">
    <location>
        <begin position="152"/>
        <end position="437"/>
    </location>
</feature>
<dbReference type="PROSITE" id="PS00639">
    <property type="entry name" value="THIOL_PROTEASE_HIS"/>
    <property type="match status" value="1"/>
</dbReference>
<dbReference type="CDD" id="cd02248">
    <property type="entry name" value="Peptidase_C1A"/>
    <property type="match status" value="1"/>
</dbReference>